<dbReference type="SUPFAM" id="SSF56796">
    <property type="entry name" value="Dehydroquinate synthase-like"/>
    <property type="match status" value="1"/>
</dbReference>
<evidence type="ECO:0000256" key="1">
    <source>
        <dbReference type="ARBA" id="ARBA00001962"/>
    </source>
</evidence>
<dbReference type="CDD" id="cd08193">
    <property type="entry name" value="HVD"/>
    <property type="match status" value="1"/>
</dbReference>
<dbReference type="EMBL" id="JAWIIV010000012">
    <property type="protein sequence ID" value="MEC4720657.1"/>
    <property type="molecule type" value="Genomic_DNA"/>
</dbReference>
<dbReference type="InterPro" id="IPR039697">
    <property type="entry name" value="Alcohol_dehydrogenase_Fe"/>
</dbReference>
<evidence type="ECO:0000259" key="6">
    <source>
        <dbReference type="Pfam" id="PF25137"/>
    </source>
</evidence>
<feature type="domain" description="Fe-containing alcohol dehydrogenase-like C-terminal" evidence="6">
    <location>
        <begin position="195"/>
        <end position="390"/>
    </location>
</feature>
<evidence type="ECO:0000313" key="7">
    <source>
        <dbReference type="EMBL" id="MEC4720657.1"/>
    </source>
</evidence>
<evidence type="ECO:0000259" key="5">
    <source>
        <dbReference type="Pfam" id="PF00465"/>
    </source>
</evidence>
<sequence>MITNANSSPFTFSTVPNIVSEPGIAKRLGDLVTQHFPQARRALLVTDNGFLKTGLVDAPIASLKGAGLCVAIYSDVVADPPEAVVLHAVSEARQNDTDLVIGLGGGSSMDVAKLIAVLAGSDQELKTMYGIGNVKGSRLPLIQIPTTAGTGSEVTPISIVTTGATTKMGVVSPKLYADLAILDAELTLGLPSKVTAATGIDAMVHAIEAYTTKHKKNPLSDMLAQKALELLSRNILAACEDGKNLAARQAMLLGAMLAGQSFANAPCAAVHALAYPIGGIFHVPHGLSNSLVLPHVLRFNAPSAAGLYAELADIVAPGASGSTEAKTEALIRQMDEIARRTGIETQLRQVGVAESDLDRMADDAMLQTRLLTNNPREVTRADARAIYAAAL</sequence>
<gene>
    <name evidence="7" type="ORF">RY831_15955</name>
</gene>
<comment type="caution">
    <text evidence="7">The sequence shown here is derived from an EMBL/GenBank/DDBJ whole genome shotgun (WGS) entry which is preliminary data.</text>
</comment>
<reference evidence="7 8" key="1">
    <citation type="submission" date="2023-10" db="EMBL/GenBank/DDBJ databases">
        <title>Noviherbaspirillum sp. CPCC 100848 genome assembly.</title>
        <authorList>
            <person name="Li X.Y."/>
            <person name="Fang X.M."/>
        </authorList>
    </citation>
    <scope>NUCLEOTIDE SEQUENCE [LARGE SCALE GENOMIC DNA]</scope>
    <source>
        <strain evidence="7 8">CPCC 100848</strain>
    </source>
</reference>
<keyword evidence="8" id="KW-1185">Reference proteome</keyword>
<comment type="cofactor">
    <cofactor evidence="1">
        <name>Fe cation</name>
        <dbReference type="ChEBI" id="CHEBI:24875"/>
    </cofactor>
</comment>
<dbReference type="PANTHER" id="PTHR11496">
    <property type="entry name" value="ALCOHOL DEHYDROGENASE"/>
    <property type="match status" value="1"/>
</dbReference>
<evidence type="ECO:0000256" key="3">
    <source>
        <dbReference type="ARBA" id="ARBA00023002"/>
    </source>
</evidence>
<keyword evidence="3" id="KW-0560">Oxidoreductase</keyword>
<name>A0ABU6JBM6_9BURK</name>
<proteinExistence type="inferred from homology"/>
<dbReference type="Proteomes" id="UP001352263">
    <property type="component" value="Unassembled WGS sequence"/>
</dbReference>
<keyword evidence="4" id="KW-0520">NAD</keyword>
<dbReference type="Gene3D" id="1.20.1090.10">
    <property type="entry name" value="Dehydroquinate synthase-like - alpha domain"/>
    <property type="match status" value="1"/>
</dbReference>
<protein>
    <submittedName>
        <fullName evidence="7">Iron-containing alcohol dehydrogenase</fullName>
    </submittedName>
</protein>
<dbReference type="Pfam" id="PF25137">
    <property type="entry name" value="ADH_Fe_C"/>
    <property type="match status" value="1"/>
</dbReference>
<dbReference type="InterPro" id="IPR001670">
    <property type="entry name" value="ADH_Fe/GldA"/>
</dbReference>
<comment type="similarity">
    <text evidence="2">Belongs to the iron-containing alcohol dehydrogenase family.</text>
</comment>
<dbReference type="InterPro" id="IPR018211">
    <property type="entry name" value="ADH_Fe_CS"/>
</dbReference>
<dbReference type="PANTHER" id="PTHR11496:SF102">
    <property type="entry name" value="ALCOHOL DEHYDROGENASE 4"/>
    <property type="match status" value="1"/>
</dbReference>
<evidence type="ECO:0000313" key="8">
    <source>
        <dbReference type="Proteomes" id="UP001352263"/>
    </source>
</evidence>
<dbReference type="PROSITE" id="PS00913">
    <property type="entry name" value="ADH_IRON_1"/>
    <property type="match status" value="1"/>
</dbReference>
<organism evidence="7 8">
    <name type="scientific">Noviherbaspirillum album</name>
    <dbReference type="NCBI Taxonomy" id="3080276"/>
    <lineage>
        <taxon>Bacteria</taxon>
        <taxon>Pseudomonadati</taxon>
        <taxon>Pseudomonadota</taxon>
        <taxon>Betaproteobacteria</taxon>
        <taxon>Burkholderiales</taxon>
        <taxon>Oxalobacteraceae</taxon>
        <taxon>Noviherbaspirillum</taxon>
    </lineage>
</organism>
<evidence type="ECO:0000256" key="2">
    <source>
        <dbReference type="ARBA" id="ARBA00007358"/>
    </source>
</evidence>
<feature type="domain" description="Alcohol dehydrogenase iron-type/glycerol dehydrogenase GldA" evidence="5">
    <location>
        <begin position="17"/>
        <end position="183"/>
    </location>
</feature>
<accession>A0ABU6JBM6</accession>
<evidence type="ECO:0000256" key="4">
    <source>
        <dbReference type="ARBA" id="ARBA00023027"/>
    </source>
</evidence>
<dbReference type="Gene3D" id="3.40.50.1970">
    <property type="match status" value="1"/>
</dbReference>
<dbReference type="RefSeq" id="WP_326507368.1">
    <property type="nucleotide sequence ID" value="NZ_JAWIIV010000012.1"/>
</dbReference>
<dbReference type="InterPro" id="IPR056798">
    <property type="entry name" value="ADH_Fe_C"/>
</dbReference>
<dbReference type="Pfam" id="PF00465">
    <property type="entry name" value="Fe-ADH"/>
    <property type="match status" value="1"/>
</dbReference>